<dbReference type="EMBL" id="OCNE01000010">
    <property type="protein sequence ID" value="SOD63316.1"/>
    <property type="molecule type" value="Genomic_DNA"/>
</dbReference>
<keyword evidence="1" id="KW-0812">Transmembrane</keyword>
<reference evidence="2 3" key="1">
    <citation type="submission" date="2017-09" db="EMBL/GenBank/DDBJ databases">
        <authorList>
            <person name="Ehlers B."/>
            <person name="Leendertz F.H."/>
        </authorList>
    </citation>
    <scope>NUCLEOTIDE SEQUENCE [LARGE SCALE GENOMIC DNA]</scope>
    <source>
        <strain evidence="2 3">CGMCC 4.7095</strain>
    </source>
</reference>
<dbReference type="AlphaFoldDB" id="A0A286DXF4"/>
<feature type="transmembrane region" description="Helical" evidence="1">
    <location>
        <begin position="6"/>
        <end position="28"/>
    </location>
</feature>
<name>A0A286DXF4_9ACTN</name>
<keyword evidence="1" id="KW-1133">Transmembrane helix</keyword>
<keyword evidence="1" id="KW-0472">Membrane</keyword>
<accession>A0A286DXF4</accession>
<keyword evidence="3" id="KW-1185">Reference proteome</keyword>
<sequence length="62" mass="6320">MTYGLVSATAVLLYGGTVSLLALTATFARRATLRRDARASLAVLVRAGRPEGASEGAEADGP</sequence>
<evidence type="ECO:0008006" key="4">
    <source>
        <dbReference type="Google" id="ProtNLM"/>
    </source>
</evidence>
<dbReference type="Proteomes" id="UP000219072">
    <property type="component" value="Unassembled WGS sequence"/>
</dbReference>
<gene>
    <name evidence="2" type="ORF">SAMN06297387_11048</name>
</gene>
<evidence type="ECO:0000256" key="1">
    <source>
        <dbReference type="SAM" id="Phobius"/>
    </source>
</evidence>
<organism evidence="2 3">
    <name type="scientific">Streptomyces zhaozhouensis</name>
    <dbReference type="NCBI Taxonomy" id="1300267"/>
    <lineage>
        <taxon>Bacteria</taxon>
        <taxon>Bacillati</taxon>
        <taxon>Actinomycetota</taxon>
        <taxon>Actinomycetes</taxon>
        <taxon>Kitasatosporales</taxon>
        <taxon>Streptomycetaceae</taxon>
        <taxon>Streptomyces</taxon>
    </lineage>
</organism>
<protein>
    <recommendedName>
        <fullName evidence="4">Heme exporter protein D</fullName>
    </recommendedName>
</protein>
<evidence type="ECO:0000313" key="2">
    <source>
        <dbReference type="EMBL" id="SOD63316.1"/>
    </source>
</evidence>
<proteinExistence type="predicted"/>
<evidence type="ECO:0000313" key="3">
    <source>
        <dbReference type="Proteomes" id="UP000219072"/>
    </source>
</evidence>
<dbReference type="RefSeq" id="WP_097231796.1">
    <property type="nucleotide sequence ID" value="NZ_OCNE01000010.1"/>
</dbReference>